<gene>
    <name evidence="3" type="ORF">SMD27_04640</name>
</gene>
<evidence type="ECO:0000256" key="1">
    <source>
        <dbReference type="SAM" id="MobiDB-lite"/>
    </source>
</evidence>
<dbReference type="RefSeq" id="WP_320507152.1">
    <property type="nucleotide sequence ID" value="NZ_JAXCLW010000001.1"/>
</dbReference>
<evidence type="ECO:0000313" key="3">
    <source>
        <dbReference type="EMBL" id="MDY0882120.1"/>
    </source>
</evidence>
<feature type="region of interest" description="Disordered" evidence="1">
    <location>
        <begin position="65"/>
        <end position="93"/>
    </location>
</feature>
<feature type="compositionally biased region" description="Polar residues" evidence="1">
    <location>
        <begin position="70"/>
        <end position="83"/>
    </location>
</feature>
<proteinExistence type="predicted"/>
<comment type="caution">
    <text evidence="3">The sequence shown here is derived from an EMBL/GenBank/DDBJ whole genome shotgun (WGS) entry which is preliminary data.</text>
</comment>
<evidence type="ECO:0000256" key="2">
    <source>
        <dbReference type="SAM" id="SignalP"/>
    </source>
</evidence>
<dbReference type="EMBL" id="JAXCLW010000001">
    <property type="protein sequence ID" value="MDY0882120.1"/>
    <property type="molecule type" value="Genomic_DNA"/>
</dbReference>
<name>A0ABU5E748_9PROT</name>
<evidence type="ECO:0000313" key="4">
    <source>
        <dbReference type="Proteomes" id="UP001279642"/>
    </source>
</evidence>
<dbReference type="Proteomes" id="UP001279642">
    <property type="component" value="Unassembled WGS sequence"/>
</dbReference>
<feature type="chain" id="PRO_5046315696" evidence="2">
    <location>
        <begin position="29"/>
        <end position="93"/>
    </location>
</feature>
<keyword evidence="2" id="KW-0732">Signal</keyword>
<protein>
    <submittedName>
        <fullName evidence="3">Uncharacterized protein</fullName>
    </submittedName>
</protein>
<feature type="compositionally biased region" description="Gly residues" evidence="1">
    <location>
        <begin position="84"/>
        <end position="93"/>
    </location>
</feature>
<keyword evidence="4" id="KW-1185">Reference proteome</keyword>
<feature type="signal peptide" evidence="2">
    <location>
        <begin position="1"/>
        <end position="28"/>
    </location>
</feature>
<sequence length="93" mass="9538">MPHMMSRRTFHLSLIVLSIILLNGLAFAGNAQQSLGGALPVDAANHAQPMTAKEIAMTTDKAVPAVAAATQQQKGASTQNEKQGAGGQSTPGN</sequence>
<organism evidence="3 4">
    <name type="scientific">Dongia soli</name>
    <dbReference type="NCBI Taxonomy" id="600628"/>
    <lineage>
        <taxon>Bacteria</taxon>
        <taxon>Pseudomonadati</taxon>
        <taxon>Pseudomonadota</taxon>
        <taxon>Alphaproteobacteria</taxon>
        <taxon>Rhodospirillales</taxon>
        <taxon>Dongiaceae</taxon>
        <taxon>Dongia</taxon>
    </lineage>
</organism>
<accession>A0ABU5E748</accession>
<reference evidence="3 4" key="1">
    <citation type="journal article" date="2016" name="Antonie Van Leeuwenhoek">
        <title>Dongia soli sp. nov., isolated from soil from Dokdo, Korea.</title>
        <authorList>
            <person name="Kim D.U."/>
            <person name="Lee H."/>
            <person name="Kim H."/>
            <person name="Kim S.G."/>
            <person name="Ka J.O."/>
        </authorList>
    </citation>
    <scope>NUCLEOTIDE SEQUENCE [LARGE SCALE GENOMIC DNA]</scope>
    <source>
        <strain evidence="3 4">D78</strain>
    </source>
</reference>